<name>A0A8N1SC82_9HYME</name>
<organism evidence="1 2">
    <name type="scientific">Pogonomyrmex barbatus</name>
    <name type="common">red harvester ant</name>
    <dbReference type="NCBI Taxonomy" id="144034"/>
    <lineage>
        <taxon>Eukaryota</taxon>
        <taxon>Metazoa</taxon>
        <taxon>Ecdysozoa</taxon>
        <taxon>Arthropoda</taxon>
        <taxon>Hexapoda</taxon>
        <taxon>Insecta</taxon>
        <taxon>Pterygota</taxon>
        <taxon>Neoptera</taxon>
        <taxon>Endopterygota</taxon>
        <taxon>Hymenoptera</taxon>
        <taxon>Apocrita</taxon>
        <taxon>Aculeata</taxon>
        <taxon>Formicoidea</taxon>
        <taxon>Formicidae</taxon>
        <taxon>Myrmicinae</taxon>
        <taxon>Pogonomyrmex</taxon>
    </lineage>
</organism>
<proteinExistence type="predicted"/>
<accession>A0A8N1SC82</accession>
<reference evidence="2" key="1">
    <citation type="submission" date="2025-08" db="UniProtKB">
        <authorList>
            <consortium name="RefSeq"/>
        </authorList>
    </citation>
    <scope>IDENTIFICATION</scope>
</reference>
<keyword evidence="1" id="KW-1185">Reference proteome</keyword>
<dbReference type="RefSeq" id="XP_025075837.1">
    <property type="nucleotide sequence ID" value="XM_025220052.1"/>
</dbReference>
<dbReference type="AlphaFoldDB" id="A0A8N1SC82"/>
<dbReference type="GeneID" id="105433953"/>
<gene>
    <name evidence="2" type="primary">LOC105433953</name>
</gene>
<sequence>MEPSTWLLTILTKDISKYMCNLFRLSIYTHRWRYQWLCKKQIPRDSRYVDTPSCDYKQRAAGSSNARRSVKMNGGWLYKQLHMLALMLYSCEQHTWSITVNPIFQCLLVEIYDNICGRNTLLTDITSALYSEFQGLTFSTVNSTEKIIKIIFFYIHISSDNIIIFNFEVIYHLYHLVI</sequence>
<dbReference type="Proteomes" id="UP000504615">
    <property type="component" value="Unplaced"/>
</dbReference>
<evidence type="ECO:0000313" key="2">
    <source>
        <dbReference type="RefSeq" id="XP_025075837.1"/>
    </source>
</evidence>
<evidence type="ECO:0000313" key="1">
    <source>
        <dbReference type="Proteomes" id="UP000504615"/>
    </source>
</evidence>
<protein>
    <submittedName>
        <fullName evidence="2">Uncharacterized protein LOC105433953</fullName>
    </submittedName>
</protein>